<gene>
    <name evidence="8" type="primary">NOP4</name>
    <name evidence="8" type="ORF">HDU87_000445</name>
</gene>
<feature type="region of interest" description="Disordered" evidence="6">
    <location>
        <begin position="421"/>
        <end position="444"/>
    </location>
</feature>
<evidence type="ECO:0000313" key="8">
    <source>
        <dbReference type="EMBL" id="KAJ3182098.1"/>
    </source>
</evidence>
<feature type="compositionally biased region" description="Basic and acidic residues" evidence="6">
    <location>
        <begin position="899"/>
        <end position="908"/>
    </location>
</feature>
<feature type="compositionally biased region" description="Basic and acidic residues" evidence="6">
    <location>
        <begin position="935"/>
        <end position="944"/>
    </location>
</feature>
<evidence type="ECO:0000256" key="6">
    <source>
        <dbReference type="SAM" id="MobiDB-lite"/>
    </source>
</evidence>
<name>A0AAD5TQU9_9FUNG</name>
<dbReference type="PROSITE" id="PS50102">
    <property type="entry name" value="RRM"/>
    <property type="match status" value="4"/>
</dbReference>
<evidence type="ECO:0000259" key="7">
    <source>
        <dbReference type="PROSITE" id="PS50102"/>
    </source>
</evidence>
<dbReference type="GO" id="GO:0003729">
    <property type="term" value="F:mRNA binding"/>
    <property type="evidence" value="ECO:0007669"/>
    <property type="project" value="TreeGrafter"/>
</dbReference>
<feature type="compositionally biased region" description="Low complexity" evidence="6">
    <location>
        <begin position="14"/>
        <end position="24"/>
    </location>
</feature>
<dbReference type="InterPro" id="IPR012677">
    <property type="entry name" value="Nucleotide-bd_a/b_plait_sf"/>
</dbReference>
<keyword evidence="9" id="KW-1185">Reference proteome</keyword>
<feature type="region of interest" description="Disordered" evidence="6">
    <location>
        <begin position="899"/>
        <end position="1092"/>
    </location>
</feature>
<keyword evidence="4" id="KW-0539">Nucleus</keyword>
<dbReference type="PANTHER" id="PTHR48039:SF5">
    <property type="entry name" value="RNA-BINDING PROTEIN 28"/>
    <property type="match status" value="1"/>
</dbReference>
<dbReference type="InterPro" id="IPR035979">
    <property type="entry name" value="RBD_domain_sf"/>
</dbReference>
<dbReference type="CDD" id="cd00590">
    <property type="entry name" value="RRM_SF"/>
    <property type="match status" value="1"/>
</dbReference>
<feature type="compositionally biased region" description="Low complexity" evidence="6">
    <location>
        <begin position="421"/>
        <end position="431"/>
    </location>
</feature>
<dbReference type="EMBL" id="JADGJQ010000010">
    <property type="protein sequence ID" value="KAJ3182098.1"/>
    <property type="molecule type" value="Genomic_DNA"/>
</dbReference>
<feature type="compositionally biased region" description="Basic and acidic residues" evidence="6">
    <location>
        <begin position="1082"/>
        <end position="1092"/>
    </location>
</feature>
<dbReference type="SUPFAM" id="SSF54928">
    <property type="entry name" value="RNA-binding domain, RBD"/>
    <property type="match status" value="3"/>
</dbReference>
<keyword evidence="3 5" id="KW-0694">RNA-binding</keyword>
<evidence type="ECO:0000256" key="3">
    <source>
        <dbReference type="ARBA" id="ARBA00022884"/>
    </source>
</evidence>
<dbReference type="Proteomes" id="UP001212152">
    <property type="component" value="Unassembled WGS sequence"/>
</dbReference>
<dbReference type="InterPro" id="IPR051945">
    <property type="entry name" value="RRM_MRD1_RNA_proc_ribogen"/>
</dbReference>
<dbReference type="PANTHER" id="PTHR48039">
    <property type="entry name" value="RNA-BINDING MOTIF PROTEIN 14B"/>
    <property type="match status" value="1"/>
</dbReference>
<feature type="domain" description="RRM" evidence="7">
    <location>
        <begin position="334"/>
        <end position="411"/>
    </location>
</feature>
<dbReference type="InterPro" id="IPR000504">
    <property type="entry name" value="RRM_dom"/>
</dbReference>
<feature type="domain" description="RRM" evidence="7">
    <location>
        <begin position="104"/>
        <end position="186"/>
    </location>
</feature>
<evidence type="ECO:0000256" key="4">
    <source>
        <dbReference type="ARBA" id="ARBA00023242"/>
    </source>
</evidence>
<feature type="region of interest" description="Disordered" evidence="6">
    <location>
        <begin position="1"/>
        <end position="101"/>
    </location>
</feature>
<dbReference type="AlphaFoldDB" id="A0AAD5TQU9"/>
<dbReference type="GO" id="GO:0005730">
    <property type="term" value="C:nucleolus"/>
    <property type="evidence" value="ECO:0007669"/>
    <property type="project" value="TreeGrafter"/>
</dbReference>
<evidence type="ECO:0000313" key="9">
    <source>
        <dbReference type="Proteomes" id="UP001212152"/>
    </source>
</evidence>
<feature type="compositionally biased region" description="Low complexity" evidence="6">
    <location>
        <begin position="1065"/>
        <end position="1081"/>
    </location>
</feature>
<dbReference type="SMART" id="SM00360">
    <property type="entry name" value="RRM"/>
    <property type="match status" value="5"/>
</dbReference>
<feature type="domain" description="RRM" evidence="7">
    <location>
        <begin position="248"/>
        <end position="326"/>
    </location>
</feature>
<protein>
    <submittedName>
        <fullName evidence="8">RNA recognition motif-containing protein</fullName>
    </submittedName>
</protein>
<evidence type="ECO:0000256" key="2">
    <source>
        <dbReference type="ARBA" id="ARBA00022737"/>
    </source>
</evidence>
<feature type="region of interest" description="Disordered" evidence="6">
    <location>
        <begin position="458"/>
        <end position="505"/>
    </location>
</feature>
<proteinExistence type="predicted"/>
<accession>A0AAD5TQU9</accession>
<keyword evidence="2" id="KW-0677">Repeat</keyword>
<dbReference type="Pfam" id="PF00076">
    <property type="entry name" value="RRM_1"/>
    <property type="match status" value="4"/>
</dbReference>
<evidence type="ECO:0000256" key="5">
    <source>
        <dbReference type="PROSITE-ProRule" id="PRU00176"/>
    </source>
</evidence>
<feature type="compositionally biased region" description="Basic and acidic residues" evidence="6">
    <location>
        <begin position="953"/>
        <end position="963"/>
    </location>
</feature>
<dbReference type="Gene3D" id="3.30.70.330">
    <property type="match status" value="5"/>
</dbReference>
<sequence>MSPSVLAEEPSTPHPVATTPATTTDGMKEKKKKERKERKEKKEKAADAATAASEKTEKKEKKHKKSGKESDNADVAPAAAKENDSATPAAATDVDTSKDGRSRTTLFVSTIPFHATSAQLEEFFSDIGPVRSCFVVADRKAEKEGRNKGYGYVAYAMPDDAERAIKELKKKKFMETRTLKMDYAVHKKVAEDRKASGLSVTDAAGVPARKPRPISVAAVDADGSSAAPAAARAPTPYVPYKPRVLKQTTVQISGLPADVTQKQIYKKVRKFGEVVQVVFPVLKNGVEVLGLAQSIYASAEDAKNAITHLDGHQFKGAHILAKDVTEESKTAKQARLIVRNLAWQCEGQHLRKAFARFGTIVDVLVPPAVNGKAKGFGFVQFETAEEAAKAIEGMNGQELIRRAIAVDWALPKAQYDRAVQEESAPAAAAKPESADKPAGEEAGEVLDEEEAQFYHDTIGDGADDESEADDNEDDDDDEAEEEEEDDFSSEDEEVTYVPKPRKPSGLAADVSDNCTLFIRNLSFETTEDELSEAFGVFGELRYARITMDRATGRARGTGFVCYKNKEDAAACMAAYDQACKQSATLESFTGAPATAADAKHQKNKKLAPTKSILAPEPSLTAVAATPFTLGARFLNVTFAVNRADASVLEHDGKLRRRAEDSRNLYLMREGVVFPDTKAAETLTPAELAKRQTSFAERKRILATNPNLFVSRTRLSVRNLGLKVDDKELKKVAGIAVRKFWDEVRKGLREGMEPEVIKEELAEGRAEPSGLRRAVLSQAKVLRSKDRIDAATKMPRSKGYGFIEFESHADALACLRWMNNNPKAFRPAPVKEVPVVEAKKGKKSAKNAKKEAAAAKKAKDAADAAAAAAAAADEDDEITAASAAKRPIVEFAIENRQVLKRRDERRDQATRGNGKRGRDGEDAAATDGEPAKKKRFGEIWLERRLAQKAKKQAMKNEKKDKKSGSADASTTAAVDNNKRKRTDDDGKGSWRDDKNRRSAANATNGATKKPRGPNHDIDGVVPDRVAKPKKSGPSKDEKKEAKFDSLVQQYKKNLFGGVPPAPPPATAGTAAVKPVKPAAAGADSEKGIRRWFT</sequence>
<dbReference type="CDD" id="cd12414">
    <property type="entry name" value="RRM2_RBM28_like"/>
    <property type="match status" value="1"/>
</dbReference>
<evidence type="ECO:0000256" key="1">
    <source>
        <dbReference type="ARBA" id="ARBA00004123"/>
    </source>
</evidence>
<comment type="caution">
    <text evidence="8">The sequence shown here is derived from an EMBL/GenBank/DDBJ whole genome shotgun (WGS) entry which is preliminary data.</text>
</comment>
<feature type="compositionally biased region" description="Acidic residues" evidence="6">
    <location>
        <begin position="461"/>
        <end position="494"/>
    </location>
</feature>
<reference evidence="8" key="1">
    <citation type="submission" date="2020-05" db="EMBL/GenBank/DDBJ databases">
        <title>Phylogenomic resolution of chytrid fungi.</title>
        <authorList>
            <person name="Stajich J.E."/>
            <person name="Amses K."/>
            <person name="Simmons R."/>
            <person name="Seto K."/>
            <person name="Myers J."/>
            <person name="Bonds A."/>
            <person name="Quandt C.A."/>
            <person name="Barry K."/>
            <person name="Liu P."/>
            <person name="Grigoriev I."/>
            <person name="Longcore J.E."/>
            <person name="James T.Y."/>
        </authorList>
    </citation>
    <scope>NUCLEOTIDE SEQUENCE</scope>
    <source>
        <strain evidence="8">JEL0379</strain>
    </source>
</reference>
<organism evidence="8 9">
    <name type="scientific">Geranomyces variabilis</name>
    <dbReference type="NCBI Taxonomy" id="109894"/>
    <lineage>
        <taxon>Eukaryota</taxon>
        <taxon>Fungi</taxon>
        <taxon>Fungi incertae sedis</taxon>
        <taxon>Chytridiomycota</taxon>
        <taxon>Chytridiomycota incertae sedis</taxon>
        <taxon>Chytridiomycetes</taxon>
        <taxon>Spizellomycetales</taxon>
        <taxon>Powellomycetaceae</taxon>
        <taxon>Geranomyces</taxon>
    </lineage>
</organism>
<feature type="compositionally biased region" description="Basic residues" evidence="6">
    <location>
        <begin position="29"/>
        <end position="39"/>
    </location>
</feature>
<feature type="domain" description="RRM" evidence="7">
    <location>
        <begin position="514"/>
        <end position="576"/>
    </location>
</feature>
<comment type="subcellular location">
    <subcellularLocation>
        <location evidence="1">Nucleus</location>
    </subcellularLocation>
</comment>
<feature type="compositionally biased region" description="Basic and acidic residues" evidence="6">
    <location>
        <begin position="980"/>
        <end position="995"/>
    </location>
</feature>
<feature type="compositionally biased region" description="Basic and acidic residues" evidence="6">
    <location>
        <begin position="1032"/>
        <end position="1042"/>
    </location>
</feature>